<name>A0A4Z1PQU3_9PEZI</name>
<dbReference type="AlphaFoldDB" id="A0A4Z1PQU3"/>
<comment type="caution">
    <text evidence="1">The sequence shown here is derived from an EMBL/GenBank/DDBJ whole genome shotgun (WGS) entry which is preliminary data.</text>
</comment>
<accession>A0A4Z1PQU3</accession>
<evidence type="ECO:0000313" key="2">
    <source>
        <dbReference type="Proteomes" id="UP000298493"/>
    </source>
</evidence>
<proteinExistence type="predicted"/>
<reference evidence="1 2" key="1">
    <citation type="submission" date="2019-04" db="EMBL/GenBank/DDBJ databases">
        <title>High contiguity whole genome sequence and gene annotation resource for two Venturia nashicola isolates.</title>
        <authorList>
            <person name="Prokchorchik M."/>
            <person name="Won K."/>
            <person name="Lee Y."/>
            <person name="Choi E.D."/>
            <person name="Segonzac C."/>
            <person name="Sohn K.H."/>
        </authorList>
    </citation>
    <scope>NUCLEOTIDE SEQUENCE [LARGE SCALE GENOMIC DNA]</scope>
    <source>
        <strain evidence="1 2">PRI2</strain>
    </source>
</reference>
<keyword evidence="2" id="KW-1185">Reference proteome</keyword>
<gene>
    <name evidence="1" type="ORF">E6O75_ATG00998</name>
</gene>
<dbReference type="EMBL" id="SNSC02000002">
    <property type="protein sequence ID" value="TID26505.1"/>
    <property type="molecule type" value="Genomic_DNA"/>
</dbReference>
<organism evidence="1 2">
    <name type="scientific">Venturia nashicola</name>
    <dbReference type="NCBI Taxonomy" id="86259"/>
    <lineage>
        <taxon>Eukaryota</taxon>
        <taxon>Fungi</taxon>
        <taxon>Dikarya</taxon>
        <taxon>Ascomycota</taxon>
        <taxon>Pezizomycotina</taxon>
        <taxon>Dothideomycetes</taxon>
        <taxon>Pleosporomycetidae</taxon>
        <taxon>Venturiales</taxon>
        <taxon>Venturiaceae</taxon>
        <taxon>Venturia</taxon>
    </lineage>
</organism>
<protein>
    <submittedName>
        <fullName evidence="1">Uncharacterized protein</fullName>
    </submittedName>
</protein>
<evidence type="ECO:0000313" key="1">
    <source>
        <dbReference type="EMBL" id="TID26505.1"/>
    </source>
</evidence>
<dbReference type="Proteomes" id="UP000298493">
    <property type="component" value="Unassembled WGS sequence"/>
</dbReference>
<sequence length="110" mass="12821">MVGKMWIMQLRIYIYRELEVGYMLKYGSLVIPPQMALRFSTLGIGLLVMIASDFGESRWVLWLFILFGEDGLMDVAIILSVEDVIGIREFGRLLLRWEMKRLDLVFWGDG</sequence>